<comment type="caution">
    <text evidence="1">The sequence shown here is derived from an EMBL/GenBank/DDBJ whole genome shotgun (WGS) entry which is preliminary data.</text>
</comment>
<evidence type="ECO:0000313" key="2">
    <source>
        <dbReference type="Proteomes" id="UP000594638"/>
    </source>
</evidence>
<dbReference type="Gramene" id="OE9A069399T1">
    <property type="protein sequence ID" value="OE9A069399C1"/>
    <property type="gene ID" value="OE9A069399"/>
</dbReference>
<keyword evidence="2" id="KW-1185">Reference proteome</keyword>
<dbReference type="Proteomes" id="UP000594638">
    <property type="component" value="Unassembled WGS sequence"/>
</dbReference>
<evidence type="ECO:0000313" key="1">
    <source>
        <dbReference type="EMBL" id="CAA2992395.1"/>
    </source>
</evidence>
<gene>
    <name evidence="1" type="ORF">OLEA9_A069399</name>
</gene>
<accession>A0A8S0SID1</accession>
<organism evidence="1 2">
    <name type="scientific">Olea europaea subsp. europaea</name>
    <dbReference type="NCBI Taxonomy" id="158383"/>
    <lineage>
        <taxon>Eukaryota</taxon>
        <taxon>Viridiplantae</taxon>
        <taxon>Streptophyta</taxon>
        <taxon>Embryophyta</taxon>
        <taxon>Tracheophyta</taxon>
        <taxon>Spermatophyta</taxon>
        <taxon>Magnoliopsida</taxon>
        <taxon>eudicotyledons</taxon>
        <taxon>Gunneridae</taxon>
        <taxon>Pentapetalae</taxon>
        <taxon>asterids</taxon>
        <taxon>lamiids</taxon>
        <taxon>Lamiales</taxon>
        <taxon>Oleaceae</taxon>
        <taxon>Oleeae</taxon>
        <taxon>Olea</taxon>
    </lineage>
</organism>
<sequence>MAEVSDDREVDSVCNSGKIVVDYNVSVSSKTDKAAANGSGGGLWFEFSGFGRLTLGKPTMVNMWCCVTYVGGQSTTEAGDKLSLLERMTMVATLESGYGGGGGYRRRVDLGLEE</sequence>
<reference evidence="1 2" key="1">
    <citation type="submission" date="2019-12" db="EMBL/GenBank/DDBJ databases">
        <authorList>
            <person name="Alioto T."/>
            <person name="Alioto T."/>
            <person name="Gomez Garrido J."/>
        </authorList>
    </citation>
    <scope>NUCLEOTIDE SEQUENCE [LARGE SCALE GENOMIC DNA]</scope>
</reference>
<name>A0A8S0SID1_OLEEU</name>
<dbReference type="AlphaFoldDB" id="A0A8S0SID1"/>
<protein>
    <submittedName>
        <fullName evidence="1">Uncharacterized protein</fullName>
    </submittedName>
</protein>
<proteinExistence type="predicted"/>
<dbReference type="EMBL" id="CACTIH010005436">
    <property type="protein sequence ID" value="CAA2992395.1"/>
    <property type="molecule type" value="Genomic_DNA"/>
</dbReference>